<accession>A0A0R2NN36</accession>
<reference evidence="1 2" key="1">
    <citation type="journal article" date="2015" name="Genome Announc.">
        <title>Expanding the biotechnology potential of lactobacilli through comparative genomics of 213 strains and associated genera.</title>
        <authorList>
            <person name="Sun Z."/>
            <person name="Harris H.M."/>
            <person name="McCann A."/>
            <person name="Guo C."/>
            <person name="Argimon S."/>
            <person name="Zhang W."/>
            <person name="Yang X."/>
            <person name="Jeffery I.B."/>
            <person name="Cooney J.C."/>
            <person name="Kagawa T.F."/>
            <person name="Liu W."/>
            <person name="Song Y."/>
            <person name="Salvetti E."/>
            <person name="Wrobel A."/>
            <person name="Rasinkangas P."/>
            <person name="Parkhill J."/>
            <person name="Rea M.C."/>
            <person name="O'Sullivan O."/>
            <person name="Ritari J."/>
            <person name="Douillard F.P."/>
            <person name="Paul Ross R."/>
            <person name="Yang R."/>
            <person name="Briner A.E."/>
            <person name="Felis G.E."/>
            <person name="de Vos W.M."/>
            <person name="Barrangou R."/>
            <person name="Klaenhammer T.R."/>
            <person name="Caufield P.W."/>
            <person name="Cui Y."/>
            <person name="Zhang H."/>
            <person name="O'Toole P.W."/>
        </authorList>
    </citation>
    <scope>NUCLEOTIDE SEQUENCE [LARGE SCALE GENOMIC DNA]</scope>
    <source>
        <strain evidence="1 2">DSM 21115</strain>
    </source>
</reference>
<dbReference type="RefSeq" id="WP_024623882.1">
    <property type="nucleotide sequence ID" value="NZ_AYGX02000140.1"/>
</dbReference>
<evidence type="ECO:0008006" key="3">
    <source>
        <dbReference type="Google" id="ProtNLM"/>
    </source>
</evidence>
<sequence>MTIKQYDPLLPTLLLSLHPENTAAIIAGTKIIEYRRRFYQDAFQAFVYTTGAQGGIELFIRCDKPIQATAAVLGQIGAILQHDVADEISAYFAARNTGLEIPIVAFERLPKISLTTMRTKFSNFVTPQGYTFLDKPARQDQLTYLRQQPGFQATTIDWQPKYEQIKDLFA</sequence>
<evidence type="ECO:0000313" key="2">
    <source>
        <dbReference type="Proteomes" id="UP000050920"/>
    </source>
</evidence>
<comment type="caution">
    <text evidence="1">The sequence shown here is derived from an EMBL/GenBank/DDBJ whole genome shotgun (WGS) entry which is preliminary data.</text>
</comment>
<evidence type="ECO:0000313" key="1">
    <source>
        <dbReference type="EMBL" id="KRO26091.1"/>
    </source>
</evidence>
<dbReference type="AlphaFoldDB" id="A0A0R2NN36"/>
<organism evidence="1 2">
    <name type="scientific">Lactiplantibacillus fabifermentans DSM 21115</name>
    <dbReference type="NCBI Taxonomy" id="1413187"/>
    <lineage>
        <taxon>Bacteria</taxon>
        <taxon>Bacillati</taxon>
        <taxon>Bacillota</taxon>
        <taxon>Bacilli</taxon>
        <taxon>Lactobacillales</taxon>
        <taxon>Lactobacillaceae</taxon>
        <taxon>Lactiplantibacillus</taxon>
    </lineage>
</organism>
<dbReference type="EMBL" id="AYGX02000140">
    <property type="protein sequence ID" value="KRO26091.1"/>
    <property type="molecule type" value="Genomic_DNA"/>
</dbReference>
<protein>
    <recommendedName>
        <fullName evidence="3">ASCH domain-containing protein</fullName>
    </recommendedName>
</protein>
<name>A0A0R2NN36_9LACO</name>
<dbReference type="Proteomes" id="UP000050920">
    <property type="component" value="Unassembled WGS sequence"/>
</dbReference>
<proteinExistence type="predicted"/>
<keyword evidence="2" id="KW-1185">Reference proteome</keyword>
<gene>
    <name evidence="1" type="ORF">DY78_GL001063</name>
</gene>